<dbReference type="EMBL" id="LR862138">
    <property type="protein sequence ID" value="CAD1818257.1"/>
    <property type="molecule type" value="Genomic_DNA"/>
</dbReference>
<dbReference type="InterPro" id="IPR032675">
    <property type="entry name" value="LRR_dom_sf"/>
</dbReference>
<gene>
    <name evidence="1" type="ORF">CB5_LOCUS1468</name>
</gene>
<accession>A0A6V7NI81</accession>
<name>A0A6V7NI81_ANACO</name>
<dbReference type="SUPFAM" id="SSF52058">
    <property type="entry name" value="L domain-like"/>
    <property type="match status" value="1"/>
</dbReference>
<organism evidence="1">
    <name type="scientific">Ananas comosus var. bracteatus</name>
    <name type="common">red pineapple</name>
    <dbReference type="NCBI Taxonomy" id="296719"/>
    <lineage>
        <taxon>Eukaryota</taxon>
        <taxon>Viridiplantae</taxon>
        <taxon>Streptophyta</taxon>
        <taxon>Embryophyta</taxon>
        <taxon>Tracheophyta</taxon>
        <taxon>Spermatophyta</taxon>
        <taxon>Magnoliopsida</taxon>
        <taxon>Liliopsida</taxon>
        <taxon>Poales</taxon>
        <taxon>Bromeliaceae</taxon>
        <taxon>Bromelioideae</taxon>
        <taxon>Ananas</taxon>
    </lineage>
</organism>
<reference evidence="1" key="1">
    <citation type="submission" date="2020-07" db="EMBL/GenBank/DDBJ databases">
        <authorList>
            <person name="Lin J."/>
        </authorList>
    </citation>
    <scope>NUCLEOTIDE SEQUENCE</scope>
</reference>
<protein>
    <submittedName>
        <fullName evidence="1">Uncharacterized protein</fullName>
    </submittedName>
</protein>
<dbReference type="AlphaFoldDB" id="A0A6V7NI81"/>
<sequence length="126" mass="14271">MLLLRRAALNRSALLPDDCRGKLLSNILCATDFYKGMRRGRLGKHSLRKTLKALPDGFFDHFSNVRVLDLLGCVVSPIGHSSFLRLCNLRMLRLEQCKVNPLDHPNSHSSAPEDNENQYFLITYGS</sequence>
<proteinExistence type="predicted"/>
<evidence type="ECO:0000313" key="1">
    <source>
        <dbReference type="EMBL" id="CAD1818257.1"/>
    </source>
</evidence>
<dbReference type="Gene3D" id="3.80.10.10">
    <property type="entry name" value="Ribonuclease Inhibitor"/>
    <property type="match status" value="1"/>
</dbReference>